<dbReference type="GO" id="GO:0005634">
    <property type="term" value="C:nucleus"/>
    <property type="evidence" value="ECO:0007669"/>
    <property type="project" value="UniProtKB-SubCell"/>
</dbReference>
<dbReference type="AlphaFoldDB" id="A0A1J1HF70"/>
<keyword evidence="5 8" id="KW-0862">Zinc</keyword>
<dbReference type="Gene3D" id="3.40.1800.20">
    <property type="match status" value="1"/>
</dbReference>
<dbReference type="Pfam" id="PF13894">
    <property type="entry name" value="zf-C2H2_4"/>
    <property type="match status" value="2"/>
</dbReference>
<keyword evidence="2 8" id="KW-0479">Metal-binding</keyword>
<evidence type="ECO:0000256" key="7">
    <source>
        <dbReference type="PROSITE-ProRule" id="PRU00042"/>
    </source>
</evidence>
<feature type="binding site" evidence="8">
    <location>
        <position position="17"/>
    </location>
    <ligand>
        <name>Zn(2+)</name>
        <dbReference type="ChEBI" id="CHEBI:29105"/>
    </ligand>
</feature>
<dbReference type="Pfam" id="PF00096">
    <property type="entry name" value="zf-C2H2"/>
    <property type="match status" value="1"/>
</dbReference>
<dbReference type="Proteomes" id="UP000183832">
    <property type="component" value="Unassembled WGS sequence"/>
</dbReference>
<dbReference type="Pfam" id="PF13912">
    <property type="entry name" value="zf-C2H2_6"/>
    <property type="match status" value="1"/>
</dbReference>
<evidence type="ECO:0000313" key="12">
    <source>
        <dbReference type="EMBL" id="CRK86615.1"/>
    </source>
</evidence>
<feature type="binding site" evidence="8">
    <location>
        <position position="14"/>
    </location>
    <ligand>
        <name>Zn(2+)</name>
        <dbReference type="ChEBI" id="CHEBI:29105"/>
    </ligand>
</feature>
<reference evidence="12 13" key="1">
    <citation type="submission" date="2015-04" db="EMBL/GenBank/DDBJ databases">
        <authorList>
            <person name="Syromyatnikov M.Y."/>
            <person name="Popov V.N."/>
        </authorList>
    </citation>
    <scope>NUCLEOTIDE SEQUENCE [LARGE SCALE GENOMIC DNA]</scope>
</reference>
<dbReference type="PROSITE" id="PS51915">
    <property type="entry name" value="ZAD"/>
    <property type="match status" value="1"/>
</dbReference>
<dbReference type="InterPro" id="IPR036236">
    <property type="entry name" value="Znf_C2H2_sf"/>
</dbReference>
<dbReference type="SUPFAM" id="SSF57667">
    <property type="entry name" value="beta-beta-alpha zinc fingers"/>
    <property type="match status" value="3"/>
</dbReference>
<accession>A0A1J1HF70</accession>
<name>A0A1J1HF70_9DIPT</name>
<dbReference type="PROSITE" id="PS00028">
    <property type="entry name" value="ZINC_FINGER_C2H2_1"/>
    <property type="match status" value="5"/>
</dbReference>
<dbReference type="InterPro" id="IPR013087">
    <property type="entry name" value="Znf_C2H2_type"/>
</dbReference>
<feature type="binding site" evidence="8">
    <location>
        <position position="65"/>
    </location>
    <ligand>
        <name>Zn(2+)</name>
        <dbReference type="ChEBI" id="CHEBI:29105"/>
    </ligand>
</feature>
<dbReference type="PANTHER" id="PTHR24406">
    <property type="entry name" value="TRANSCRIPTIONAL REPRESSOR CTCFL-RELATED"/>
    <property type="match status" value="1"/>
</dbReference>
<sequence>MDTTLGNNPEFSSCRCCNESFGNDQLQSLFEYTNDEMEIYKIIMLIAPIAISRNDGFSQKICIDCKSQAMNAYRFRQMCVSIDENVRFNRKPLSITNNEHDYSVWNIMMDDDMDLSEYLIDTNKEEIIQPSLIDETPIEEKPTIDETQNFDAPTSTKKSRRYSCPVCGKLWVTPSKLKRHMVVHRSGKATKQEKSTSEGKKPSFSSPVLFESQKSEPEVQCPICFLAIESQAQLPLHMIVHIKTETRQLSKQNETFAKSFPLAQKLGKRHYNCTVCGSEFQSPAKLTNHMKSQHMRKVSIFKNNNRPVVAEKTQNQSQPKRKHDCLICSKSFQSPYKLNRHIKSHTRTKAKPGRKRVRNNNCPHCGKAFETPSKVLRHLKVHRDILQPISSKSESSPILEISAVTSILGD</sequence>
<keyword evidence="4 7" id="KW-0863">Zinc-finger</keyword>
<comment type="subcellular location">
    <subcellularLocation>
        <location evidence="1">Nucleus</location>
    </subcellularLocation>
</comment>
<dbReference type="PROSITE" id="PS50157">
    <property type="entry name" value="ZINC_FINGER_C2H2_2"/>
    <property type="match status" value="4"/>
</dbReference>
<evidence type="ECO:0000259" key="11">
    <source>
        <dbReference type="PROSITE" id="PS51915"/>
    </source>
</evidence>
<dbReference type="GO" id="GO:0008270">
    <property type="term" value="F:zinc ion binding"/>
    <property type="evidence" value="ECO:0007669"/>
    <property type="project" value="UniProtKB-UniRule"/>
</dbReference>
<feature type="domain" description="C2H2-type" evidence="10">
    <location>
        <begin position="162"/>
        <end position="189"/>
    </location>
</feature>
<evidence type="ECO:0000256" key="4">
    <source>
        <dbReference type="ARBA" id="ARBA00022771"/>
    </source>
</evidence>
<dbReference type="EMBL" id="CVRI01000002">
    <property type="protein sequence ID" value="CRK86615.1"/>
    <property type="molecule type" value="Genomic_DNA"/>
</dbReference>
<feature type="compositionally biased region" description="Basic and acidic residues" evidence="9">
    <location>
        <begin position="190"/>
        <end position="201"/>
    </location>
</feature>
<dbReference type="InterPro" id="IPR012934">
    <property type="entry name" value="Znf_AD"/>
</dbReference>
<proteinExistence type="predicted"/>
<evidence type="ECO:0000256" key="1">
    <source>
        <dbReference type="ARBA" id="ARBA00004123"/>
    </source>
</evidence>
<dbReference type="Pfam" id="PF07776">
    <property type="entry name" value="zf-AD"/>
    <property type="match status" value="1"/>
</dbReference>
<feature type="binding site" evidence="8">
    <location>
        <position position="62"/>
    </location>
    <ligand>
        <name>Zn(2+)</name>
        <dbReference type="ChEBI" id="CHEBI:29105"/>
    </ligand>
</feature>
<evidence type="ECO:0000259" key="10">
    <source>
        <dbReference type="PROSITE" id="PS50157"/>
    </source>
</evidence>
<dbReference type="STRING" id="568069.A0A1J1HF70"/>
<evidence type="ECO:0000256" key="9">
    <source>
        <dbReference type="SAM" id="MobiDB-lite"/>
    </source>
</evidence>
<dbReference type="Gene3D" id="3.30.160.60">
    <property type="entry name" value="Classic Zinc Finger"/>
    <property type="match status" value="3"/>
</dbReference>
<dbReference type="SMART" id="SM00355">
    <property type="entry name" value="ZnF_C2H2"/>
    <property type="match status" value="5"/>
</dbReference>
<gene>
    <name evidence="12" type="ORF">CLUMA_CG000452</name>
</gene>
<dbReference type="InterPro" id="IPR050888">
    <property type="entry name" value="ZnF_C2H2-type_TF"/>
</dbReference>
<evidence type="ECO:0000256" key="2">
    <source>
        <dbReference type="ARBA" id="ARBA00022723"/>
    </source>
</evidence>
<organism evidence="12 13">
    <name type="scientific">Clunio marinus</name>
    <dbReference type="NCBI Taxonomy" id="568069"/>
    <lineage>
        <taxon>Eukaryota</taxon>
        <taxon>Metazoa</taxon>
        <taxon>Ecdysozoa</taxon>
        <taxon>Arthropoda</taxon>
        <taxon>Hexapoda</taxon>
        <taxon>Insecta</taxon>
        <taxon>Pterygota</taxon>
        <taxon>Neoptera</taxon>
        <taxon>Endopterygota</taxon>
        <taxon>Diptera</taxon>
        <taxon>Nematocera</taxon>
        <taxon>Chironomoidea</taxon>
        <taxon>Chironomidae</taxon>
        <taxon>Clunio</taxon>
    </lineage>
</organism>
<feature type="domain" description="C2H2-type" evidence="10">
    <location>
        <begin position="323"/>
        <end position="350"/>
    </location>
</feature>
<evidence type="ECO:0000256" key="3">
    <source>
        <dbReference type="ARBA" id="ARBA00022737"/>
    </source>
</evidence>
<evidence type="ECO:0000256" key="5">
    <source>
        <dbReference type="ARBA" id="ARBA00022833"/>
    </source>
</evidence>
<keyword evidence="3" id="KW-0677">Repeat</keyword>
<evidence type="ECO:0000256" key="8">
    <source>
        <dbReference type="PROSITE-ProRule" id="PRU01263"/>
    </source>
</evidence>
<feature type="domain" description="ZAD" evidence="11">
    <location>
        <begin position="12"/>
        <end position="89"/>
    </location>
</feature>
<keyword evidence="13" id="KW-1185">Reference proteome</keyword>
<feature type="domain" description="C2H2-type" evidence="10">
    <location>
        <begin position="360"/>
        <end position="382"/>
    </location>
</feature>
<dbReference type="OrthoDB" id="6688587at2759"/>
<feature type="domain" description="C2H2-type" evidence="10">
    <location>
        <begin position="271"/>
        <end position="299"/>
    </location>
</feature>
<keyword evidence="6" id="KW-0539">Nucleus</keyword>
<evidence type="ECO:0000256" key="6">
    <source>
        <dbReference type="ARBA" id="ARBA00023242"/>
    </source>
</evidence>
<evidence type="ECO:0000313" key="13">
    <source>
        <dbReference type="Proteomes" id="UP000183832"/>
    </source>
</evidence>
<dbReference type="SUPFAM" id="SSF57716">
    <property type="entry name" value="Glucocorticoid receptor-like (DNA-binding domain)"/>
    <property type="match status" value="1"/>
</dbReference>
<feature type="region of interest" description="Disordered" evidence="9">
    <location>
        <begin position="184"/>
        <end position="209"/>
    </location>
</feature>
<dbReference type="SMART" id="SM00868">
    <property type="entry name" value="zf-AD"/>
    <property type="match status" value="1"/>
</dbReference>
<protein>
    <submittedName>
        <fullName evidence="12">CLUMA_CG000452, isoform A</fullName>
    </submittedName>
</protein>